<dbReference type="PANTHER" id="PTHR46796:SF13">
    <property type="entry name" value="HTH-TYPE TRANSCRIPTIONAL ACTIVATOR RHAS"/>
    <property type="match status" value="1"/>
</dbReference>
<keyword evidence="2" id="KW-0238">DNA-binding</keyword>
<dbReference type="SMART" id="SM00342">
    <property type="entry name" value="HTH_ARAC"/>
    <property type="match status" value="1"/>
</dbReference>
<dbReference type="Proteomes" id="UP000475249">
    <property type="component" value="Unassembled WGS sequence"/>
</dbReference>
<sequence>MIFNHYPVPAPFNEYIEAVFHFKDFIPDHSIERVVPTGHSFLIFELDDMPRNTFHNDTLKPKETYTRVWISGMHENHISISAHHRSEMFVVQFKAYGGMPFLHIPMSELNNRVVPAEDILGEGIFDFRNELLLGSDSQDKFKSAGRWLESRFDQKKVPATEMTAVAKDLIQKPGIPFKEVLERYPKTQKHLIEQFKRYCGLTPKILHRIFRFNDILAKVQKEEKISWSQIAYDCGYSDQSHFIKEFKAFSGFNPRQFIRQEFHKEEESNFFPLDREG</sequence>
<dbReference type="AlphaFoldDB" id="A0A6L9E8Q5"/>
<dbReference type="PANTHER" id="PTHR46796">
    <property type="entry name" value="HTH-TYPE TRANSCRIPTIONAL ACTIVATOR RHAS-RELATED"/>
    <property type="match status" value="1"/>
</dbReference>
<accession>A0A6L9E8Q5</accession>
<dbReference type="GO" id="GO:0043565">
    <property type="term" value="F:sequence-specific DNA binding"/>
    <property type="evidence" value="ECO:0007669"/>
    <property type="project" value="InterPro"/>
</dbReference>
<protein>
    <submittedName>
        <fullName evidence="5">Helix-turn-helix domain-containing protein</fullName>
    </submittedName>
</protein>
<dbReference type="Pfam" id="PF20240">
    <property type="entry name" value="DUF6597"/>
    <property type="match status" value="1"/>
</dbReference>
<evidence type="ECO:0000259" key="4">
    <source>
        <dbReference type="PROSITE" id="PS01124"/>
    </source>
</evidence>
<name>A0A6L9E8Q5_9FLAO</name>
<dbReference type="InterPro" id="IPR009057">
    <property type="entry name" value="Homeodomain-like_sf"/>
</dbReference>
<dbReference type="InterPro" id="IPR050204">
    <property type="entry name" value="AraC_XylS_family_regulators"/>
</dbReference>
<evidence type="ECO:0000313" key="5">
    <source>
        <dbReference type="EMBL" id="NAS11106.1"/>
    </source>
</evidence>
<dbReference type="EMBL" id="WXYO01000002">
    <property type="protein sequence ID" value="NAS11106.1"/>
    <property type="molecule type" value="Genomic_DNA"/>
</dbReference>
<evidence type="ECO:0000256" key="2">
    <source>
        <dbReference type="ARBA" id="ARBA00023125"/>
    </source>
</evidence>
<dbReference type="Gene3D" id="1.10.10.60">
    <property type="entry name" value="Homeodomain-like"/>
    <property type="match status" value="1"/>
</dbReference>
<dbReference type="SUPFAM" id="SSF46689">
    <property type="entry name" value="Homeodomain-like"/>
    <property type="match status" value="1"/>
</dbReference>
<dbReference type="RefSeq" id="WP_161434154.1">
    <property type="nucleotide sequence ID" value="NZ_WXYO01000002.1"/>
</dbReference>
<dbReference type="PROSITE" id="PS01124">
    <property type="entry name" value="HTH_ARAC_FAMILY_2"/>
    <property type="match status" value="1"/>
</dbReference>
<evidence type="ECO:0000256" key="3">
    <source>
        <dbReference type="ARBA" id="ARBA00023163"/>
    </source>
</evidence>
<evidence type="ECO:0000256" key="1">
    <source>
        <dbReference type="ARBA" id="ARBA00023015"/>
    </source>
</evidence>
<dbReference type="InterPro" id="IPR018060">
    <property type="entry name" value="HTH_AraC"/>
</dbReference>
<evidence type="ECO:0000313" key="6">
    <source>
        <dbReference type="Proteomes" id="UP000475249"/>
    </source>
</evidence>
<keyword evidence="3" id="KW-0804">Transcription</keyword>
<proteinExistence type="predicted"/>
<dbReference type="InterPro" id="IPR046532">
    <property type="entry name" value="DUF6597"/>
</dbReference>
<keyword evidence="6" id="KW-1185">Reference proteome</keyword>
<dbReference type="GO" id="GO:0003700">
    <property type="term" value="F:DNA-binding transcription factor activity"/>
    <property type="evidence" value="ECO:0007669"/>
    <property type="project" value="InterPro"/>
</dbReference>
<feature type="domain" description="HTH araC/xylS-type" evidence="4">
    <location>
        <begin position="160"/>
        <end position="260"/>
    </location>
</feature>
<organism evidence="5 6">
    <name type="scientific">Poritiphilus flavus</name>
    <dbReference type="NCBI Taxonomy" id="2697053"/>
    <lineage>
        <taxon>Bacteria</taxon>
        <taxon>Pseudomonadati</taxon>
        <taxon>Bacteroidota</taxon>
        <taxon>Flavobacteriia</taxon>
        <taxon>Flavobacteriales</taxon>
        <taxon>Flavobacteriaceae</taxon>
        <taxon>Poritiphilus</taxon>
    </lineage>
</organism>
<reference evidence="5 6" key="1">
    <citation type="submission" date="2020-01" db="EMBL/GenBank/DDBJ databases">
        <title>Bacteria diversity of Porities sp.</title>
        <authorList>
            <person name="Wang G."/>
        </authorList>
    </citation>
    <scope>NUCLEOTIDE SEQUENCE [LARGE SCALE GENOMIC DNA]</scope>
    <source>
        <strain evidence="5 6">R33</strain>
    </source>
</reference>
<keyword evidence="1" id="KW-0805">Transcription regulation</keyword>
<comment type="caution">
    <text evidence="5">The sequence shown here is derived from an EMBL/GenBank/DDBJ whole genome shotgun (WGS) entry which is preliminary data.</text>
</comment>
<dbReference type="Pfam" id="PF12833">
    <property type="entry name" value="HTH_18"/>
    <property type="match status" value="1"/>
</dbReference>
<gene>
    <name evidence="5" type="ORF">GTQ38_03785</name>
</gene>